<evidence type="ECO:0000256" key="3">
    <source>
        <dbReference type="ARBA" id="ARBA00023242"/>
    </source>
</evidence>
<dbReference type="PRINTS" id="PR00322">
    <property type="entry name" value="G10"/>
</dbReference>
<name>A0AAW1RKU4_9CHLO</name>
<dbReference type="Pfam" id="PF01125">
    <property type="entry name" value="BUD31"/>
    <property type="match status" value="1"/>
</dbReference>
<organism evidence="5 6">
    <name type="scientific">Elliptochloris bilobata</name>
    <dbReference type="NCBI Taxonomy" id="381761"/>
    <lineage>
        <taxon>Eukaryota</taxon>
        <taxon>Viridiplantae</taxon>
        <taxon>Chlorophyta</taxon>
        <taxon>core chlorophytes</taxon>
        <taxon>Trebouxiophyceae</taxon>
        <taxon>Trebouxiophyceae incertae sedis</taxon>
        <taxon>Elliptochloris clade</taxon>
        <taxon>Elliptochloris</taxon>
    </lineage>
</organism>
<dbReference type="PANTHER" id="PTHR19411">
    <property type="entry name" value="PROTEIN BUD31-RELATED"/>
    <property type="match status" value="1"/>
</dbReference>
<dbReference type="EMBL" id="JALJOU010000032">
    <property type="protein sequence ID" value="KAK9834265.1"/>
    <property type="molecule type" value="Genomic_DNA"/>
</dbReference>
<gene>
    <name evidence="5" type="ORF">WJX81_001662</name>
</gene>
<evidence type="ECO:0000313" key="5">
    <source>
        <dbReference type="EMBL" id="KAK9834265.1"/>
    </source>
</evidence>
<dbReference type="GO" id="GO:0000398">
    <property type="term" value="P:mRNA splicing, via spliceosome"/>
    <property type="evidence" value="ECO:0007669"/>
    <property type="project" value="TreeGrafter"/>
</dbReference>
<evidence type="ECO:0000256" key="4">
    <source>
        <dbReference type="SAM" id="MobiDB-lite"/>
    </source>
</evidence>
<proteinExistence type="inferred from homology"/>
<dbReference type="InterPro" id="IPR001748">
    <property type="entry name" value="BUD31"/>
</dbReference>
<evidence type="ECO:0008006" key="7">
    <source>
        <dbReference type="Google" id="ProtNLM"/>
    </source>
</evidence>
<dbReference type="AlphaFoldDB" id="A0AAW1RKU4"/>
<dbReference type="PANTHER" id="PTHR19411:SF0">
    <property type="entry name" value="PROTEIN BUD31 HOMOLOG"/>
    <property type="match status" value="1"/>
</dbReference>
<evidence type="ECO:0000313" key="6">
    <source>
        <dbReference type="Proteomes" id="UP001445335"/>
    </source>
</evidence>
<dbReference type="GO" id="GO:0005681">
    <property type="term" value="C:spliceosomal complex"/>
    <property type="evidence" value="ECO:0007669"/>
    <property type="project" value="TreeGrafter"/>
</dbReference>
<feature type="region of interest" description="Disordered" evidence="4">
    <location>
        <begin position="130"/>
        <end position="180"/>
    </location>
</feature>
<sequence>MKEAVNEEHEGRRKNELTWKIHRIHWEKNRFIYDLMYVRKVMSRELYDWLVREKIADGALIAKWRKPGYEILCSMLAIQKGNHNFGTTSHCRVPLALRGAQQRITPDVQIGCVSCASGDGRFGGPVWWNTPLGEEDAAPEEHRAQWAQPGAGGEAPPPSRKRDMPDEPASAADDDELPADVRQRLAALRGSGVD</sequence>
<accession>A0AAW1RKU4</accession>
<evidence type="ECO:0000256" key="1">
    <source>
        <dbReference type="ARBA" id="ARBA00004123"/>
    </source>
</evidence>
<dbReference type="Proteomes" id="UP001445335">
    <property type="component" value="Unassembled WGS sequence"/>
</dbReference>
<comment type="subcellular location">
    <subcellularLocation>
        <location evidence="1">Nucleus</location>
    </subcellularLocation>
</comment>
<keyword evidence="6" id="KW-1185">Reference proteome</keyword>
<comment type="similarity">
    <text evidence="2">Belongs to the BUD31 (G10) family.</text>
</comment>
<protein>
    <recommendedName>
        <fullName evidence="7">G10 protein</fullName>
    </recommendedName>
</protein>
<evidence type="ECO:0000256" key="2">
    <source>
        <dbReference type="ARBA" id="ARBA00005287"/>
    </source>
</evidence>
<keyword evidence="3" id="KW-0539">Nucleus</keyword>
<comment type="caution">
    <text evidence="5">The sequence shown here is derived from an EMBL/GenBank/DDBJ whole genome shotgun (WGS) entry which is preliminary data.</text>
</comment>
<reference evidence="5 6" key="1">
    <citation type="journal article" date="2024" name="Nat. Commun.">
        <title>Phylogenomics reveals the evolutionary origins of lichenization in chlorophyte algae.</title>
        <authorList>
            <person name="Puginier C."/>
            <person name="Libourel C."/>
            <person name="Otte J."/>
            <person name="Skaloud P."/>
            <person name="Haon M."/>
            <person name="Grisel S."/>
            <person name="Petersen M."/>
            <person name="Berrin J.G."/>
            <person name="Delaux P.M."/>
            <person name="Dal Grande F."/>
            <person name="Keller J."/>
        </authorList>
    </citation>
    <scope>NUCLEOTIDE SEQUENCE [LARGE SCALE GENOMIC DNA]</scope>
    <source>
        <strain evidence="5 6">SAG 245.80</strain>
    </source>
</reference>